<keyword evidence="1" id="KW-0175">Coiled coil</keyword>
<evidence type="ECO:0000313" key="3">
    <source>
        <dbReference type="Proteomes" id="UP001055219"/>
    </source>
</evidence>
<keyword evidence="3" id="KW-1185">Reference proteome</keyword>
<dbReference type="EMBL" id="JAGIXG020000088">
    <property type="protein sequence ID" value="KAI6777989.1"/>
    <property type="molecule type" value="Genomic_DNA"/>
</dbReference>
<dbReference type="AlphaFoldDB" id="A0A9P9XV67"/>
<evidence type="ECO:0000256" key="1">
    <source>
        <dbReference type="SAM" id="Coils"/>
    </source>
</evidence>
<gene>
    <name evidence="2" type="ORF">J7T54_008323</name>
</gene>
<reference evidence="2" key="1">
    <citation type="journal article" date="2021" name="J Fungi (Basel)">
        <title>Genomic and Metabolomic Analyses of the Marine Fungus Emericellopsis cladophorae: Insights into Saltwater Adaptability Mechanisms and Its Biosynthetic Potential.</title>
        <authorList>
            <person name="Goncalves M.F.M."/>
            <person name="Hilario S."/>
            <person name="Van de Peer Y."/>
            <person name="Esteves A.C."/>
            <person name="Alves A."/>
        </authorList>
    </citation>
    <scope>NUCLEOTIDE SEQUENCE</scope>
    <source>
        <strain evidence="2">MUM 19.33</strain>
    </source>
</reference>
<feature type="coiled-coil region" evidence="1">
    <location>
        <begin position="52"/>
        <end position="98"/>
    </location>
</feature>
<sequence>MSSFTKAKAGISAIAVGAVITVGSLTGAQLKADKQKADAIREFRETSPHEQIAVLEEQKRALLDTRGQIQRKIDLFEEKVKEREAEKARRRAIRAQRKTE</sequence>
<organism evidence="2 3">
    <name type="scientific">Emericellopsis cladophorae</name>
    <dbReference type="NCBI Taxonomy" id="2686198"/>
    <lineage>
        <taxon>Eukaryota</taxon>
        <taxon>Fungi</taxon>
        <taxon>Dikarya</taxon>
        <taxon>Ascomycota</taxon>
        <taxon>Pezizomycotina</taxon>
        <taxon>Sordariomycetes</taxon>
        <taxon>Hypocreomycetidae</taxon>
        <taxon>Hypocreales</taxon>
        <taxon>Bionectriaceae</taxon>
        <taxon>Emericellopsis</taxon>
    </lineage>
</organism>
<comment type="caution">
    <text evidence="2">The sequence shown here is derived from an EMBL/GenBank/DDBJ whole genome shotgun (WGS) entry which is preliminary data.</text>
</comment>
<dbReference type="GeneID" id="75834794"/>
<accession>A0A9P9XV67</accession>
<evidence type="ECO:0000313" key="2">
    <source>
        <dbReference type="EMBL" id="KAI6777989.1"/>
    </source>
</evidence>
<reference evidence="2" key="2">
    <citation type="submission" date="2022-07" db="EMBL/GenBank/DDBJ databases">
        <authorList>
            <person name="Goncalves M.F.M."/>
            <person name="Hilario S."/>
            <person name="Van De Peer Y."/>
            <person name="Esteves A.C."/>
            <person name="Alves A."/>
        </authorList>
    </citation>
    <scope>NUCLEOTIDE SEQUENCE</scope>
    <source>
        <strain evidence="2">MUM 19.33</strain>
    </source>
</reference>
<protein>
    <submittedName>
        <fullName evidence="2">Uncharacterized protein</fullName>
    </submittedName>
</protein>
<dbReference type="Proteomes" id="UP001055219">
    <property type="component" value="Unassembled WGS sequence"/>
</dbReference>
<dbReference type="OrthoDB" id="5428081at2759"/>
<dbReference type="RefSeq" id="XP_051358845.1">
    <property type="nucleotide sequence ID" value="XM_051510248.1"/>
</dbReference>
<name>A0A9P9XV67_9HYPO</name>
<proteinExistence type="predicted"/>